<dbReference type="SUPFAM" id="SSF81296">
    <property type="entry name" value="E set domains"/>
    <property type="match status" value="1"/>
</dbReference>
<keyword evidence="7 12" id="KW-1133">Transmembrane helix</keyword>
<dbReference type="Pfam" id="PF01007">
    <property type="entry name" value="IRK"/>
    <property type="match status" value="1"/>
</dbReference>
<evidence type="ECO:0000256" key="2">
    <source>
        <dbReference type="ARBA" id="ARBA00022448"/>
    </source>
</evidence>
<dbReference type="PANTHER" id="PTHR11767">
    <property type="entry name" value="INWARD RECTIFIER POTASSIUM CHANNEL"/>
    <property type="match status" value="1"/>
</dbReference>
<dbReference type="GO" id="GO:1990573">
    <property type="term" value="P:potassium ion import across plasma membrane"/>
    <property type="evidence" value="ECO:0007669"/>
    <property type="project" value="TreeGrafter"/>
</dbReference>
<dbReference type="Gene3D" id="1.10.287.70">
    <property type="match status" value="1"/>
</dbReference>
<keyword evidence="6 11" id="KW-0630">Potassium</keyword>
<organism evidence="16">
    <name type="scientific">Chilo suppressalis</name>
    <name type="common">Asiatic rice borer moth</name>
    <dbReference type="NCBI Taxonomy" id="168631"/>
    <lineage>
        <taxon>Eukaryota</taxon>
        <taxon>Metazoa</taxon>
        <taxon>Ecdysozoa</taxon>
        <taxon>Arthropoda</taxon>
        <taxon>Hexapoda</taxon>
        <taxon>Insecta</taxon>
        <taxon>Pterygota</taxon>
        <taxon>Neoptera</taxon>
        <taxon>Endopterygota</taxon>
        <taxon>Lepidoptera</taxon>
        <taxon>Glossata</taxon>
        <taxon>Ditrysia</taxon>
        <taxon>Pyraloidea</taxon>
        <taxon>Crambidae</taxon>
        <taxon>Crambinae</taxon>
        <taxon>Chilo</taxon>
    </lineage>
</organism>
<comment type="similarity">
    <text evidence="11">Belongs to the inward rectifier-type potassium channel (TC 1.A.2.1) family.</text>
</comment>
<evidence type="ECO:0000256" key="6">
    <source>
        <dbReference type="ARBA" id="ARBA00022958"/>
    </source>
</evidence>
<dbReference type="OrthoDB" id="273257at2759"/>
<accession>A0A7U3PG50</accession>
<dbReference type="InterPro" id="IPR016449">
    <property type="entry name" value="K_chnl_inward-rec_Kir"/>
</dbReference>
<evidence type="ECO:0000256" key="5">
    <source>
        <dbReference type="ARBA" id="ARBA00022882"/>
    </source>
</evidence>
<evidence type="ECO:0000259" key="13">
    <source>
        <dbReference type="Pfam" id="PF01007"/>
    </source>
</evidence>
<dbReference type="GO" id="GO:0034702">
    <property type="term" value="C:monoatomic ion channel complex"/>
    <property type="evidence" value="ECO:0007669"/>
    <property type="project" value="UniProtKB-KW"/>
</dbReference>
<dbReference type="Pfam" id="PF17655">
    <property type="entry name" value="IRK_C"/>
    <property type="match status" value="1"/>
</dbReference>
<keyword evidence="4 11" id="KW-0812">Transmembrane</keyword>
<dbReference type="InterPro" id="IPR014756">
    <property type="entry name" value="Ig_E-set"/>
</dbReference>
<dbReference type="PANTHER" id="PTHR11767:SF113">
    <property type="entry name" value="INWARDLY RECTIFYING POTASSIUM CHANNEL 2, ISOFORM D"/>
    <property type="match status" value="1"/>
</dbReference>
<reference evidence="16" key="1">
    <citation type="submission" date="2020-07" db="EMBL/GenBank/DDBJ databases">
        <title>The inward rectifier potassium genes in Chilo suppressalis.</title>
        <authorList>
            <person name="Meng X."/>
            <person name="Wang J."/>
        </authorList>
    </citation>
    <scope>NUCLEOTIDE SEQUENCE</scope>
</reference>
<name>A0A7U3PG50_CHISP</name>
<keyword evidence="8 11" id="KW-0406">Ion transport</keyword>
<dbReference type="PIRSF" id="PIRSF005465">
    <property type="entry name" value="GIRK_kir"/>
    <property type="match status" value="1"/>
</dbReference>
<dbReference type="EMBL" id="MT711933">
    <property type="protein sequence ID" value="QPF20443.1"/>
    <property type="molecule type" value="mRNA"/>
</dbReference>
<evidence type="ECO:0000256" key="12">
    <source>
        <dbReference type="SAM" id="Phobius"/>
    </source>
</evidence>
<feature type="transmembrane region" description="Helical" evidence="12">
    <location>
        <begin position="172"/>
        <end position="196"/>
    </location>
</feature>
<dbReference type="GO" id="GO:0005242">
    <property type="term" value="F:inward rectifier potassium channel activity"/>
    <property type="evidence" value="ECO:0007669"/>
    <property type="project" value="InterPro"/>
</dbReference>
<evidence type="ECO:0000256" key="8">
    <source>
        <dbReference type="ARBA" id="ARBA00023065"/>
    </source>
</evidence>
<keyword evidence="5 11" id="KW-0851">Voltage-gated channel</keyword>
<evidence type="ECO:0000256" key="1">
    <source>
        <dbReference type="ARBA" id="ARBA00004141"/>
    </source>
</evidence>
<proteinExistence type="evidence at transcript level"/>
<evidence type="ECO:0000256" key="9">
    <source>
        <dbReference type="ARBA" id="ARBA00023136"/>
    </source>
</evidence>
<dbReference type="GO" id="GO:0034765">
    <property type="term" value="P:regulation of monoatomic ion transmembrane transport"/>
    <property type="evidence" value="ECO:0007669"/>
    <property type="project" value="TreeGrafter"/>
</dbReference>
<evidence type="ECO:0000313" key="17">
    <source>
        <dbReference type="Proteomes" id="UP001153292"/>
    </source>
</evidence>
<evidence type="ECO:0000256" key="10">
    <source>
        <dbReference type="ARBA" id="ARBA00023303"/>
    </source>
</evidence>
<dbReference type="Gene3D" id="2.60.40.1400">
    <property type="entry name" value="G protein-activated inward rectifier potassium channel 1"/>
    <property type="match status" value="1"/>
</dbReference>
<evidence type="ECO:0000256" key="3">
    <source>
        <dbReference type="ARBA" id="ARBA00022538"/>
    </source>
</evidence>
<feature type="domain" description="Potassium channel inwardly rectifying transmembrane" evidence="13">
    <location>
        <begin position="62"/>
        <end position="201"/>
    </location>
</feature>
<feature type="domain" description="Inward rectifier potassium channel C-terminal" evidence="14">
    <location>
        <begin position="208"/>
        <end position="377"/>
    </location>
</feature>
<keyword evidence="10 11" id="KW-0407">Ion channel</keyword>
<dbReference type="EMBL" id="OU963910">
    <property type="protein sequence ID" value="CAH0400398.1"/>
    <property type="molecule type" value="Genomic_DNA"/>
</dbReference>
<dbReference type="InterPro" id="IPR040445">
    <property type="entry name" value="Kir_TM"/>
</dbReference>
<evidence type="ECO:0000313" key="16">
    <source>
        <dbReference type="EMBL" id="QPF20443.1"/>
    </source>
</evidence>
<evidence type="ECO:0000313" key="15">
    <source>
        <dbReference type="EMBL" id="CAH0400398.1"/>
    </source>
</evidence>
<dbReference type="InterPro" id="IPR041647">
    <property type="entry name" value="IRK_C"/>
</dbReference>
<protein>
    <submittedName>
        <fullName evidence="16">Inward rectifier potassium channel 2B</fullName>
    </submittedName>
</protein>
<dbReference type="SUPFAM" id="SSF81324">
    <property type="entry name" value="Voltage-gated potassium channels"/>
    <property type="match status" value="1"/>
</dbReference>
<dbReference type="InterPro" id="IPR013518">
    <property type="entry name" value="K_chnl_inward-rec_Kir_cyto"/>
</dbReference>
<evidence type="ECO:0000256" key="4">
    <source>
        <dbReference type="ARBA" id="ARBA00022692"/>
    </source>
</evidence>
<dbReference type="AlphaFoldDB" id="A0A7U3PG50"/>
<keyword evidence="9 12" id="KW-0472">Membrane</keyword>
<keyword evidence="2 11" id="KW-0813">Transport</keyword>
<sequence>MSEQNETGMAFLKSSNSSESSAQSDSTIVTPGVYYPRQKIINQIRRDTARHKSARAVLRNGEINTEKFPNQKLSFFSRWFVSMVEARWRWTLLSFFLAFTGNWLFFGFTYWCISLSHGDLIEEHLPHNQNTSDWTPCIEYIYDFTSTFLFSIEVHTTVAYGKRSITLQCPDAIFAMCLQCILSSIFQAFMIGILFAKLTRPKARTQTILFSKHAIISLRDEKLCMVFRVGDIRKSRILNIKANMYVIRLQTELNYLDNNDQIALDADMDSCESSFFLWPISVIHTIDRSSPLYKISAADLLCGKIEILVVFEGIIESTGQPIQARSSYCESDILWGHRYVPMVNYDPKKETYDVDFSKLGETEQFDTPLCSAYEYDHFLSNELQDQNFKIT</sequence>
<comment type="subcellular location">
    <subcellularLocation>
        <location evidence="1 11">Membrane</location>
        <topology evidence="1 11">Multi-pass membrane protein</topology>
    </subcellularLocation>
</comment>
<feature type="transmembrane region" description="Helical" evidence="12">
    <location>
        <begin position="90"/>
        <end position="111"/>
    </location>
</feature>
<evidence type="ECO:0000259" key="14">
    <source>
        <dbReference type="Pfam" id="PF17655"/>
    </source>
</evidence>
<evidence type="ECO:0000256" key="11">
    <source>
        <dbReference type="RuleBase" id="RU003822"/>
    </source>
</evidence>
<dbReference type="Proteomes" id="UP001153292">
    <property type="component" value="Chromosome 17"/>
</dbReference>
<keyword evidence="3 11" id="KW-0633">Potassium transport</keyword>
<reference evidence="15" key="2">
    <citation type="submission" date="2021-12" db="EMBL/GenBank/DDBJ databases">
        <authorList>
            <person name="King R."/>
        </authorList>
    </citation>
    <scope>NUCLEOTIDE SEQUENCE</scope>
</reference>
<keyword evidence="17" id="KW-1185">Reference proteome</keyword>
<evidence type="ECO:0000256" key="7">
    <source>
        <dbReference type="ARBA" id="ARBA00022989"/>
    </source>
</evidence>
<dbReference type="GO" id="GO:0005886">
    <property type="term" value="C:plasma membrane"/>
    <property type="evidence" value="ECO:0007669"/>
    <property type="project" value="TreeGrafter"/>
</dbReference>
<dbReference type="PRINTS" id="PR01320">
    <property type="entry name" value="KIRCHANNEL"/>
</dbReference>
<gene>
    <name evidence="16" type="primary">Kir2B</name>
    <name evidence="15" type="ORF">CHILSU_LOCUS3589</name>
</gene>